<dbReference type="OrthoDB" id="449241at2759"/>
<evidence type="ECO:0000313" key="2">
    <source>
        <dbReference type="EMBL" id="OAG31102.1"/>
    </source>
</evidence>
<protein>
    <submittedName>
        <fullName evidence="2">Diphthamide biosynthesis protein 2</fullName>
    </submittedName>
</protein>
<dbReference type="Proteomes" id="UP000185944">
    <property type="component" value="Unassembled WGS sequence"/>
</dbReference>
<dbReference type="Pfam" id="PF01866">
    <property type="entry name" value="Diphthamide_syn"/>
    <property type="match status" value="1"/>
</dbReference>
<proteinExistence type="predicted"/>
<dbReference type="AlphaFoldDB" id="A0A177EIZ7"/>
<name>A0A177EIZ7_9MICR</name>
<comment type="caution">
    <text evidence="2">The sequence shown here is derived from an EMBL/GenBank/DDBJ whole genome shotgun (WGS) entry which is preliminary data.</text>
</comment>
<dbReference type="PANTHER" id="PTHR10762:SF2">
    <property type="entry name" value="2-(3-AMINO-3-CARBOXYPROPYL)HISTIDINE SYNTHASE SUBUNIT 2"/>
    <property type="match status" value="1"/>
</dbReference>
<dbReference type="VEuPathDB" id="MicrosporidiaDB:NEDG_01876"/>
<gene>
    <name evidence="2" type="ORF">NEDG_01876</name>
</gene>
<dbReference type="EMBL" id="LTDL01000022">
    <property type="protein sequence ID" value="OAG31102.1"/>
    <property type="molecule type" value="Genomic_DNA"/>
</dbReference>
<dbReference type="PANTHER" id="PTHR10762">
    <property type="entry name" value="DIPHTHAMIDE BIOSYNTHESIS PROTEIN"/>
    <property type="match status" value="1"/>
</dbReference>
<dbReference type="InterPro" id="IPR042265">
    <property type="entry name" value="DPH1/DPH2_3"/>
</dbReference>
<dbReference type="GO" id="GO:0017183">
    <property type="term" value="P:protein histidyl modification to diphthamide"/>
    <property type="evidence" value="ECO:0007669"/>
    <property type="project" value="InterPro"/>
</dbReference>
<organism evidence="2 3">
    <name type="scientific">Nematocida displodere</name>
    <dbReference type="NCBI Taxonomy" id="1805483"/>
    <lineage>
        <taxon>Eukaryota</taxon>
        <taxon>Fungi</taxon>
        <taxon>Fungi incertae sedis</taxon>
        <taxon>Microsporidia</taxon>
        <taxon>Nematocida</taxon>
    </lineage>
</organism>
<dbReference type="STRING" id="1805483.A0A177EIZ7"/>
<dbReference type="NCBIfam" id="TIGR00322">
    <property type="entry name" value="diphth2_R"/>
    <property type="match status" value="1"/>
</dbReference>
<evidence type="ECO:0000256" key="1">
    <source>
        <dbReference type="SAM" id="MobiDB-lite"/>
    </source>
</evidence>
<keyword evidence="3" id="KW-1185">Reference proteome</keyword>
<reference evidence="2 3" key="1">
    <citation type="submission" date="2016-02" db="EMBL/GenBank/DDBJ databases">
        <title>Discovery of a natural microsporidian pathogen with a broad tissue tropism in Caenorhabditis elegans.</title>
        <authorList>
            <person name="Luallen R.J."/>
            <person name="Reinke A.W."/>
            <person name="Tong L."/>
            <person name="Botts M.R."/>
            <person name="Felix M.-A."/>
            <person name="Troemel E.R."/>
        </authorList>
    </citation>
    <scope>NUCLEOTIDE SEQUENCE [LARGE SCALE GENOMIC DNA]</scope>
    <source>
        <strain evidence="2 3">JUm2807</strain>
    </source>
</reference>
<dbReference type="Gene3D" id="3.40.50.11860">
    <property type="entry name" value="Diphthamide synthesis DPH1/DPH2 domain 3"/>
    <property type="match status" value="1"/>
</dbReference>
<dbReference type="GO" id="GO:0090560">
    <property type="term" value="F:2-(3-amino-3-carboxypropyl)histidine synthase activity"/>
    <property type="evidence" value="ECO:0007669"/>
    <property type="project" value="InterPro"/>
</dbReference>
<dbReference type="RefSeq" id="XP_067544826.1">
    <property type="nucleotide sequence ID" value="XM_067689294.1"/>
</dbReference>
<accession>A0A177EIZ7</accession>
<sequence length="441" mass="49895">MKYFKNHNVELILEDGFIEGLEEKTELKVGIQVHKNQIETGEEIRNLVIRKHSSPSCAMDCVVLADSDRCCVDWVAVMHSSVEYIIKASFSCPLLNTKRSPKITEKYRVAQFTRNMVYTPEPITTHRNKELETFLHAYSFLLAADSSYLSAQEQMVQYFQQVLGIEIELWTYDAQTTATTIVLVISENHGFIDYFKDSTNAIVFKQHETTSPNTICRIVREHSEAVEGSRAAKLISKLAVGDEIKKAGRIGIVFTSGDHMELVNTISKYLDLNGKKFYHFYINGLKPEKLGNFIGIDLFVVIQCPFSSFRFERNIIAVRPYDLVLAFSAAWNGEYTTRLEVAQTAISEEILLTEKSEKSGKSGKSGVLETTLETALEIKSSYNLLKVEPGQVCTKEQAKRYFQTGEYLKKIEGIIVPEKAEKPPSTDLHQGYSGIPTDYTK</sequence>
<dbReference type="SFLD" id="SFLDS00032">
    <property type="entry name" value="Radical_SAM_3-amino-3-carboxyp"/>
    <property type="match status" value="1"/>
</dbReference>
<dbReference type="InterPro" id="IPR016435">
    <property type="entry name" value="DPH1/DPH2"/>
</dbReference>
<evidence type="ECO:0000313" key="3">
    <source>
        <dbReference type="Proteomes" id="UP000185944"/>
    </source>
</evidence>
<dbReference type="GeneID" id="93648226"/>
<feature type="region of interest" description="Disordered" evidence="1">
    <location>
        <begin position="419"/>
        <end position="441"/>
    </location>
</feature>